<evidence type="ECO:0000259" key="1">
    <source>
        <dbReference type="Pfam" id="PF01261"/>
    </source>
</evidence>
<evidence type="ECO:0000313" key="3">
    <source>
        <dbReference type="Proteomes" id="UP000471640"/>
    </source>
</evidence>
<dbReference type="Pfam" id="PF01261">
    <property type="entry name" value="AP_endonuc_2"/>
    <property type="match status" value="1"/>
</dbReference>
<sequence>MPGFGLKIVDQSRAQIEPIIDYALAHGAPIEVGLYFGDIQARDLLRSCLPDSAATVAVHLNHRRLSLLEIQRQEAALREQLSAAAELGATSVITHLGNYPMTARLSLRERLWDQLSADLSFAEALASDYGLRLHIENTFHDLAFYRELLDALRASRATPVNFCFDMGHAKVWSSESLREWLAFLLTQRQQGTALHLHLHANEGLIDQHQPFTLASDREGVIEDDFMQDLDWPSALRLIDRSFPDAAKIFEVPPEVAVDHYEQVLAAINRLPH</sequence>
<name>A0A6P1E5G0_9GAMM</name>
<dbReference type="InterPro" id="IPR013022">
    <property type="entry name" value="Xyl_isomerase-like_TIM-brl"/>
</dbReference>
<proteinExistence type="predicted"/>
<dbReference type="AlphaFoldDB" id="A0A6P1E5G0"/>
<dbReference type="SUPFAM" id="SSF51658">
    <property type="entry name" value="Xylose isomerase-like"/>
    <property type="match status" value="1"/>
</dbReference>
<accession>A0A6P1E5G0</accession>
<dbReference type="Proteomes" id="UP000471640">
    <property type="component" value="Unassembled WGS sequence"/>
</dbReference>
<dbReference type="Gene3D" id="3.20.20.150">
    <property type="entry name" value="Divalent-metal-dependent TIM barrel enzymes"/>
    <property type="match status" value="1"/>
</dbReference>
<dbReference type="EMBL" id="JAAIJR010000128">
    <property type="protein sequence ID" value="NEX22815.1"/>
    <property type="molecule type" value="Genomic_DNA"/>
</dbReference>
<keyword evidence="3" id="KW-1185">Reference proteome</keyword>
<reference evidence="2 3" key="2">
    <citation type="submission" date="2020-02" db="EMBL/GenBank/DDBJ databases">
        <title>Genome sequences of Thiorhodococcus mannitoliphagus and Thiorhodococcus minor, purple sulfur photosynthetic bacteria in the gammaproteobacterial family, Chromatiaceae.</title>
        <authorList>
            <person name="Aviles F.A."/>
            <person name="Meyer T.E."/>
            <person name="Kyndt J.A."/>
        </authorList>
    </citation>
    <scope>NUCLEOTIDE SEQUENCE [LARGE SCALE GENOMIC DNA]</scope>
    <source>
        <strain evidence="2 3">DSM 18266</strain>
    </source>
</reference>
<gene>
    <name evidence="2" type="ORF">G3480_21345</name>
</gene>
<dbReference type="InterPro" id="IPR036237">
    <property type="entry name" value="Xyl_isomerase-like_sf"/>
</dbReference>
<organism evidence="2 3">
    <name type="scientific">Thiorhodococcus mannitoliphagus</name>
    <dbReference type="NCBI Taxonomy" id="329406"/>
    <lineage>
        <taxon>Bacteria</taxon>
        <taxon>Pseudomonadati</taxon>
        <taxon>Pseudomonadota</taxon>
        <taxon>Gammaproteobacteria</taxon>
        <taxon>Chromatiales</taxon>
        <taxon>Chromatiaceae</taxon>
        <taxon>Thiorhodococcus</taxon>
    </lineage>
</organism>
<evidence type="ECO:0000313" key="2">
    <source>
        <dbReference type="EMBL" id="NEX22815.1"/>
    </source>
</evidence>
<reference evidence="3" key="1">
    <citation type="journal article" date="2020" name="Microbiol. Resour. Announc.">
        <title>Draft Genome Sequences of Thiorhodococcus mannitoliphagus and Thiorhodococcus minor, Purple Sulfur Photosynthetic Bacteria in the Gammaproteobacterial Family Chromatiaceae.</title>
        <authorList>
            <person name="Aviles F.A."/>
            <person name="Meyer T.E."/>
            <person name="Kyndt J.A."/>
        </authorList>
    </citation>
    <scope>NUCLEOTIDE SEQUENCE [LARGE SCALE GENOMIC DNA]</scope>
    <source>
        <strain evidence="3">DSM 18266</strain>
    </source>
</reference>
<protein>
    <submittedName>
        <fullName evidence="2">TIM barrel protein</fullName>
    </submittedName>
</protein>
<dbReference type="RefSeq" id="WP_164655909.1">
    <property type="nucleotide sequence ID" value="NZ_JAAIJR010000128.1"/>
</dbReference>
<comment type="caution">
    <text evidence="2">The sequence shown here is derived from an EMBL/GenBank/DDBJ whole genome shotgun (WGS) entry which is preliminary data.</text>
</comment>
<feature type="domain" description="Xylose isomerase-like TIM barrel" evidence="1">
    <location>
        <begin position="75"/>
        <end position="254"/>
    </location>
</feature>